<dbReference type="RefSeq" id="XP_018015862.1">
    <property type="nucleotide sequence ID" value="XM_018160373.2"/>
</dbReference>
<dbReference type="PRINTS" id="PR00047">
    <property type="entry name" value="STROIDFINGER"/>
</dbReference>
<dbReference type="KEGG" id="hazt:108672668"/>
<feature type="region of interest" description="Disordered" evidence="9">
    <location>
        <begin position="1"/>
        <end position="29"/>
    </location>
</feature>
<feature type="domain" description="Nuclear receptor" evidence="10">
    <location>
        <begin position="519"/>
        <end position="596"/>
    </location>
</feature>
<keyword evidence="7" id="KW-0675">Receptor</keyword>
<feature type="region of interest" description="Disordered" evidence="9">
    <location>
        <begin position="457"/>
        <end position="512"/>
    </location>
</feature>
<evidence type="ECO:0000256" key="6">
    <source>
        <dbReference type="ARBA" id="ARBA00023163"/>
    </source>
</evidence>
<dbReference type="GO" id="GO:0000978">
    <property type="term" value="F:RNA polymerase II cis-regulatory region sequence-specific DNA binding"/>
    <property type="evidence" value="ECO:0007669"/>
    <property type="project" value="TreeGrafter"/>
</dbReference>
<evidence type="ECO:0000256" key="9">
    <source>
        <dbReference type="SAM" id="MobiDB-lite"/>
    </source>
</evidence>
<dbReference type="PANTHER" id="PTHR24082">
    <property type="entry name" value="NUCLEAR HORMONE RECEPTOR"/>
    <property type="match status" value="1"/>
</dbReference>
<evidence type="ECO:0000256" key="1">
    <source>
        <dbReference type="ARBA" id="ARBA00022723"/>
    </source>
</evidence>
<dbReference type="GO" id="GO:0030154">
    <property type="term" value="P:cell differentiation"/>
    <property type="evidence" value="ECO:0007669"/>
    <property type="project" value="TreeGrafter"/>
</dbReference>
<feature type="region of interest" description="Disordered" evidence="9">
    <location>
        <begin position="365"/>
        <end position="384"/>
    </location>
</feature>
<evidence type="ECO:0000313" key="12">
    <source>
        <dbReference type="RefSeq" id="XP_018015860.1"/>
    </source>
</evidence>
<dbReference type="SMART" id="SM00399">
    <property type="entry name" value="ZnF_C4"/>
    <property type="match status" value="1"/>
</dbReference>
<dbReference type="Pfam" id="PF00105">
    <property type="entry name" value="zf-C4"/>
    <property type="match status" value="1"/>
</dbReference>
<dbReference type="SUPFAM" id="SSF48508">
    <property type="entry name" value="Nuclear receptor ligand-binding domain"/>
    <property type="match status" value="1"/>
</dbReference>
<keyword evidence="3" id="KW-0862">Zinc</keyword>
<feature type="region of interest" description="Disordered" evidence="9">
    <location>
        <begin position="213"/>
        <end position="242"/>
    </location>
</feature>
<dbReference type="InterPro" id="IPR050234">
    <property type="entry name" value="Nuclear_hormone_rcpt_NR1"/>
</dbReference>
<dbReference type="Gene3D" id="1.10.565.10">
    <property type="entry name" value="Retinoid X Receptor"/>
    <property type="match status" value="1"/>
</dbReference>
<proteinExistence type="predicted"/>
<feature type="region of interest" description="Disordered" evidence="9">
    <location>
        <begin position="1061"/>
        <end position="1080"/>
    </location>
</feature>
<dbReference type="GO" id="GO:0000122">
    <property type="term" value="P:negative regulation of transcription by RNA polymerase II"/>
    <property type="evidence" value="ECO:0007669"/>
    <property type="project" value="TreeGrafter"/>
</dbReference>
<feature type="compositionally biased region" description="Polar residues" evidence="9">
    <location>
        <begin position="416"/>
        <end position="440"/>
    </location>
</feature>
<dbReference type="PROSITE" id="PS51030">
    <property type="entry name" value="NUCLEAR_REC_DBD_2"/>
    <property type="match status" value="1"/>
</dbReference>
<dbReference type="AlphaFoldDB" id="A0A8B7NQ75"/>
<keyword evidence="11" id="KW-1185">Reference proteome</keyword>
<evidence type="ECO:0000256" key="8">
    <source>
        <dbReference type="ARBA" id="ARBA00023242"/>
    </source>
</evidence>
<dbReference type="Gene3D" id="3.30.50.10">
    <property type="entry name" value="Erythroid Transcription Factor GATA-1, subunit A"/>
    <property type="match status" value="1"/>
</dbReference>
<protein>
    <submittedName>
        <fullName evidence="12 13">Uncharacterized protein LOC108672668</fullName>
    </submittedName>
</protein>
<gene>
    <name evidence="12 13" type="primary">LOC108672668</name>
</gene>
<keyword evidence="1" id="KW-0479">Metal-binding</keyword>
<dbReference type="PANTHER" id="PTHR24082:SF482">
    <property type="entry name" value="NUCLEAR RECEPTOR"/>
    <property type="match status" value="1"/>
</dbReference>
<keyword evidence="2" id="KW-0863">Zinc-finger</keyword>
<accession>A0A8B7NQ75</accession>
<reference evidence="13" key="1">
    <citation type="submission" date="2023-09" db="UniProtKB">
        <authorList>
            <consortium name="RefSeq"/>
        </authorList>
    </citation>
    <scope>IDENTIFICATION</scope>
    <source>
        <tissue evidence="12 13">Whole organism</tissue>
    </source>
</reference>
<feature type="compositionally biased region" description="Basic and acidic residues" evidence="9">
    <location>
        <begin position="500"/>
        <end position="509"/>
    </location>
</feature>
<keyword evidence="4" id="KW-0805">Transcription regulation</keyword>
<dbReference type="SUPFAM" id="SSF57716">
    <property type="entry name" value="Glucocorticoid receptor-like (DNA-binding domain)"/>
    <property type="match status" value="1"/>
</dbReference>
<evidence type="ECO:0000313" key="11">
    <source>
        <dbReference type="Proteomes" id="UP000694843"/>
    </source>
</evidence>
<dbReference type="GeneID" id="108672668"/>
<evidence type="ECO:0000256" key="4">
    <source>
        <dbReference type="ARBA" id="ARBA00023015"/>
    </source>
</evidence>
<keyword evidence="5" id="KW-0238">DNA-binding</keyword>
<dbReference type="InterPro" id="IPR035500">
    <property type="entry name" value="NHR-like_dom_sf"/>
</dbReference>
<evidence type="ECO:0000256" key="3">
    <source>
        <dbReference type="ARBA" id="ARBA00022833"/>
    </source>
</evidence>
<dbReference type="GO" id="GO:0008270">
    <property type="term" value="F:zinc ion binding"/>
    <property type="evidence" value="ECO:0007669"/>
    <property type="project" value="UniProtKB-KW"/>
</dbReference>
<dbReference type="InterPro" id="IPR001628">
    <property type="entry name" value="Znf_hrmn_rcpt"/>
</dbReference>
<dbReference type="PROSITE" id="PS00031">
    <property type="entry name" value="NUCLEAR_REC_DBD_1"/>
    <property type="match status" value="1"/>
</dbReference>
<name>A0A8B7NQ75_HYAAZ</name>
<dbReference type="Proteomes" id="UP000694843">
    <property type="component" value="Unplaced"/>
</dbReference>
<sequence length="1138" mass="125980">MKLLNTNCSNSAASLSSPATSTCSNSPLRTPDHQTLPAFIVNKSFLEEPTDMNFSLENVVDDACNQINYGIPFSSTLSNSEANAGQLQEEMALQTGLFTGFDTFCSANDALISSSFDPVNAGLTSPSFCSVSAGLISSSFNSVSAGLTSPSFCSVSAGFQLPPQSTSSTFDSVGVGLTTHSVSNCLSEFPVNYDQANQATSIDNPTAVEPSYLELNYAPPDGSSHNERSSFGGSFSQEDGGRDFDWQVSTQLRKTLEENSQNKFNDMDRPMDRSELPSADDNSIFFSGIEELAKTITESCHVGEFAHQPQSFNDNFHQSSNNPLQFSEFQLESQVSNNWEPYSANSSAFSQKDLQSLDYSKSENACPSLNTSSNMEVPVQQITKPENSSAIINIGNISRDLIGETESGESTERSLENASPGLTTSDSSPRNESSDVTSASKPHVMKLKRFPGSKKFYVSSESSSSGNNLMRASDDEDDMLPIAPNQLRNVKLQSQTSRSKKSDSSEKIAKLSSNNRTNSKICGVCGDAAKSMHFGGMACDSCKAFFRRSVQGKYWKKFRCSVKKTCNINQATRRNCQYCRFISCRKNGMKISWVMTEEERLVLWKKRVTKHSPEDTEDDGAFSPRTSDSPSRGRLRLTSKGDQTDSDSEDTTTGKQLRLNRKKVHRCKCSKQDMSESVVPLPRASVAVCFSGGGRFIFDRKILGTTTSTCSADHPLSQNDVDTMNKILKLQNEIFFGHKFSKSCEGNTAEAMGHIYLSLCQALCSFLRSIDDIFAIPVEDRYVLWQSNFIPALMIHTLYIFDGENQSWPRKTCTKTLKVPFISADSLMKFFNSAYAFDKLMAFNLTYSQHMRDEGLLPLMTILAITHEDDSRYQLKDKSAVLMCREKYLQILIRYLRYRLGERGSALILPQLLSCLEEARTVAMITRLARVATNAPKVTYPNPSINAAASMQEIIPQSFTQGPSVLSVTENATASNYNVEYHGSRRLQLSLSETEKTSGQKTLAAFSPPAHTKRTKKHKDEKQLSICQKQLGNNNGEVNGILECNQEDDPQEMDWQVDERLQPRSAGSSSSNADRDNFDGNKVPAYAKTLSEEKQLGIKVLCEMLQHVVQSDDPEMTISLRKYLPSQLLQKISTTQEK</sequence>
<dbReference type="GO" id="GO:0004879">
    <property type="term" value="F:nuclear receptor activity"/>
    <property type="evidence" value="ECO:0007669"/>
    <property type="project" value="TreeGrafter"/>
</dbReference>
<feature type="region of interest" description="Disordered" evidence="9">
    <location>
        <begin position="612"/>
        <end position="655"/>
    </location>
</feature>
<dbReference type="InterPro" id="IPR013088">
    <property type="entry name" value="Znf_NHR/GATA"/>
</dbReference>
<evidence type="ECO:0000256" key="2">
    <source>
        <dbReference type="ARBA" id="ARBA00022771"/>
    </source>
</evidence>
<feature type="region of interest" description="Disordered" evidence="9">
    <location>
        <begin position="998"/>
        <end position="1022"/>
    </location>
</feature>
<feature type="region of interest" description="Disordered" evidence="9">
    <location>
        <begin position="405"/>
        <end position="445"/>
    </location>
</feature>
<keyword evidence="6" id="KW-0804">Transcription</keyword>
<organism evidence="13">
    <name type="scientific">Hyalella azteca</name>
    <name type="common">Amphipod</name>
    <dbReference type="NCBI Taxonomy" id="294128"/>
    <lineage>
        <taxon>Eukaryota</taxon>
        <taxon>Metazoa</taxon>
        <taxon>Ecdysozoa</taxon>
        <taxon>Arthropoda</taxon>
        <taxon>Crustacea</taxon>
        <taxon>Multicrustacea</taxon>
        <taxon>Malacostraca</taxon>
        <taxon>Eumalacostraca</taxon>
        <taxon>Peracarida</taxon>
        <taxon>Amphipoda</taxon>
        <taxon>Senticaudata</taxon>
        <taxon>Talitrida</taxon>
        <taxon>Talitroidea</taxon>
        <taxon>Hyalellidae</taxon>
        <taxon>Hyalella</taxon>
    </lineage>
</organism>
<feature type="compositionally biased region" description="Low complexity" evidence="9">
    <location>
        <begin position="1"/>
        <end position="27"/>
    </location>
</feature>
<evidence type="ECO:0000256" key="7">
    <source>
        <dbReference type="ARBA" id="ARBA00023170"/>
    </source>
</evidence>
<dbReference type="RefSeq" id="XP_018015860.1">
    <property type="nucleotide sequence ID" value="XM_018160371.2"/>
</dbReference>
<evidence type="ECO:0000259" key="10">
    <source>
        <dbReference type="PROSITE" id="PS51030"/>
    </source>
</evidence>
<dbReference type="GO" id="GO:0045944">
    <property type="term" value="P:positive regulation of transcription by RNA polymerase II"/>
    <property type="evidence" value="ECO:0007669"/>
    <property type="project" value="TreeGrafter"/>
</dbReference>
<evidence type="ECO:0000256" key="5">
    <source>
        <dbReference type="ARBA" id="ARBA00023125"/>
    </source>
</evidence>
<keyword evidence="8" id="KW-0539">Nucleus</keyword>
<evidence type="ECO:0000313" key="13">
    <source>
        <dbReference type="RefSeq" id="XP_018015862.1"/>
    </source>
</evidence>